<sequence length="106" mass="12102">MYPTRQKVRHKATLRVPYLHHLYTISANLKLSRPITRCETLNRDTMLETSDHELAQWRRAKRTSNSQAPQRLQEMVLEETSKMCSRRVSPLGCGSSSASTGCSEPV</sequence>
<dbReference type="InParanoid" id="A0A067PQK9"/>
<name>A0A067PQK9_9AGAM</name>
<proteinExistence type="predicted"/>
<organism evidence="2 3">
    <name type="scientific">Jaapia argillacea MUCL 33604</name>
    <dbReference type="NCBI Taxonomy" id="933084"/>
    <lineage>
        <taxon>Eukaryota</taxon>
        <taxon>Fungi</taxon>
        <taxon>Dikarya</taxon>
        <taxon>Basidiomycota</taxon>
        <taxon>Agaricomycotina</taxon>
        <taxon>Agaricomycetes</taxon>
        <taxon>Agaricomycetidae</taxon>
        <taxon>Jaapiales</taxon>
        <taxon>Jaapiaceae</taxon>
        <taxon>Jaapia</taxon>
    </lineage>
</organism>
<protein>
    <submittedName>
        <fullName evidence="2">Uncharacterized protein</fullName>
    </submittedName>
</protein>
<accession>A0A067PQK9</accession>
<evidence type="ECO:0000256" key="1">
    <source>
        <dbReference type="SAM" id="MobiDB-lite"/>
    </source>
</evidence>
<feature type="region of interest" description="Disordered" evidence="1">
    <location>
        <begin position="87"/>
        <end position="106"/>
    </location>
</feature>
<gene>
    <name evidence="2" type="ORF">JAAARDRAFT_36888</name>
</gene>
<keyword evidence="3" id="KW-1185">Reference proteome</keyword>
<evidence type="ECO:0000313" key="3">
    <source>
        <dbReference type="Proteomes" id="UP000027265"/>
    </source>
</evidence>
<dbReference type="AlphaFoldDB" id="A0A067PQK9"/>
<evidence type="ECO:0000313" key="2">
    <source>
        <dbReference type="EMBL" id="KDQ56100.1"/>
    </source>
</evidence>
<dbReference type="HOGENOM" id="CLU_2223651_0_0_1"/>
<dbReference type="EMBL" id="KL197723">
    <property type="protein sequence ID" value="KDQ56100.1"/>
    <property type="molecule type" value="Genomic_DNA"/>
</dbReference>
<reference evidence="3" key="1">
    <citation type="journal article" date="2014" name="Proc. Natl. Acad. Sci. U.S.A.">
        <title>Extensive sampling of basidiomycete genomes demonstrates inadequacy of the white-rot/brown-rot paradigm for wood decay fungi.</title>
        <authorList>
            <person name="Riley R."/>
            <person name="Salamov A.A."/>
            <person name="Brown D.W."/>
            <person name="Nagy L.G."/>
            <person name="Floudas D."/>
            <person name="Held B.W."/>
            <person name="Levasseur A."/>
            <person name="Lombard V."/>
            <person name="Morin E."/>
            <person name="Otillar R."/>
            <person name="Lindquist E.A."/>
            <person name="Sun H."/>
            <person name="LaButti K.M."/>
            <person name="Schmutz J."/>
            <person name="Jabbour D."/>
            <person name="Luo H."/>
            <person name="Baker S.E."/>
            <person name="Pisabarro A.G."/>
            <person name="Walton J.D."/>
            <person name="Blanchette R.A."/>
            <person name="Henrissat B."/>
            <person name="Martin F."/>
            <person name="Cullen D."/>
            <person name="Hibbett D.S."/>
            <person name="Grigoriev I.V."/>
        </authorList>
    </citation>
    <scope>NUCLEOTIDE SEQUENCE [LARGE SCALE GENOMIC DNA]</scope>
    <source>
        <strain evidence="3">MUCL 33604</strain>
    </source>
</reference>
<dbReference type="Proteomes" id="UP000027265">
    <property type="component" value="Unassembled WGS sequence"/>
</dbReference>
<feature type="compositionally biased region" description="Low complexity" evidence="1">
    <location>
        <begin position="92"/>
        <end position="106"/>
    </location>
</feature>